<proteinExistence type="predicted"/>
<protein>
    <submittedName>
        <fullName evidence="1">Uncharacterized protein</fullName>
    </submittedName>
</protein>
<evidence type="ECO:0000313" key="1">
    <source>
        <dbReference type="EMBL" id="RDD62649.1"/>
    </source>
</evidence>
<dbReference type="RefSeq" id="WP_114581224.1">
    <property type="nucleotide sequence ID" value="NZ_QPMH01000004.1"/>
</dbReference>
<accession>A0A369TBG3</accession>
<gene>
    <name evidence="1" type="ORF">DRB17_05670</name>
</gene>
<evidence type="ECO:0000313" key="2">
    <source>
        <dbReference type="Proteomes" id="UP000253941"/>
    </source>
</evidence>
<organism evidence="1 2">
    <name type="scientific">Ferruginivarius sediminum</name>
    <dbReference type="NCBI Taxonomy" id="2661937"/>
    <lineage>
        <taxon>Bacteria</taxon>
        <taxon>Pseudomonadati</taxon>
        <taxon>Pseudomonadota</taxon>
        <taxon>Alphaproteobacteria</taxon>
        <taxon>Rhodospirillales</taxon>
        <taxon>Rhodospirillaceae</taxon>
        <taxon>Ferruginivarius</taxon>
    </lineage>
</organism>
<sequence>MALLLLLAGCGQLPQPFKPATKGDNPLLLLPDRYGIAVAEPSGDVPGEPMALAEAMAKALRDQNVTASVASANLKARWLLADVDAKRFNETVDELRVTWELYDPGGELAGRHEQRARVHQAAWTAGDPEVLGRLARAVAPSIAAMVQGGEPRQSALPGYPHGTRIVVAPVVGQPGTAARALARAMAQRLRERGLPVADHAQEGDIVIEGRLALGAANGMTRPVEIVWVLRRHGDDAEMGDLRQANRVPQARIDEGWNPLADAIAAAALPGVLDVLTAKSGGS</sequence>
<comment type="caution">
    <text evidence="1">The sequence shown here is derived from an EMBL/GenBank/DDBJ whole genome shotgun (WGS) entry which is preliminary data.</text>
</comment>
<dbReference type="AlphaFoldDB" id="A0A369TBG3"/>
<keyword evidence="2" id="KW-1185">Reference proteome</keyword>
<dbReference type="Proteomes" id="UP000253941">
    <property type="component" value="Unassembled WGS sequence"/>
</dbReference>
<reference evidence="1 2" key="1">
    <citation type="submission" date="2018-07" db="EMBL/GenBank/DDBJ databases">
        <title>Venubactetium sediminum gen. nov., sp. nov., isolated from a marine solar saltern.</title>
        <authorList>
            <person name="Wang S."/>
        </authorList>
    </citation>
    <scope>NUCLEOTIDE SEQUENCE [LARGE SCALE GENOMIC DNA]</scope>
    <source>
        <strain evidence="1 2">WD2A32</strain>
    </source>
</reference>
<dbReference type="EMBL" id="QPMH01000004">
    <property type="protein sequence ID" value="RDD62649.1"/>
    <property type="molecule type" value="Genomic_DNA"/>
</dbReference>
<name>A0A369TBG3_9PROT</name>